<accession>A0A851GTK8</accession>
<organism evidence="1 2">
    <name type="scientific">Oceaniferula marina</name>
    <dbReference type="NCBI Taxonomy" id="2748318"/>
    <lineage>
        <taxon>Bacteria</taxon>
        <taxon>Pseudomonadati</taxon>
        <taxon>Verrucomicrobiota</taxon>
        <taxon>Verrucomicrobiia</taxon>
        <taxon>Verrucomicrobiales</taxon>
        <taxon>Verrucomicrobiaceae</taxon>
        <taxon>Oceaniferula</taxon>
    </lineage>
</organism>
<proteinExistence type="predicted"/>
<sequence length="143" mass="15891">MKTSIITLVSMFLMVATLIGGLPKIEKLKTSDELVVTVTYTEPAISSCIYSFSGKQVVIKDRGKQLGRLVLTEDDIVKVDTYLDTVHRGKKASRSDLGGPIYSITHLKSGRKVGTWSYSIREPRKSSKPSLSLFALKKRLENK</sequence>
<comment type="caution">
    <text evidence="1">The sequence shown here is derived from an EMBL/GenBank/DDBJ whole genome shotgun (WGS) entry which is preliminary data.</text>
</comment>
<gene>
    <name evidence="1" type="ORF">HW115_18600</name>
</gene>
<protein>
    <submittedName>
        <fullName evidence="1">Uncharacterized protein</fullName>
    </submittedName>
</protein>
<reference evidence="1 2" key="1">
    <citation type="submission" date="2020-07" db="EMBL/GenBank/DDBJ databases">
        <title>Roseicoccus Jingziensis gen. nov., sp. nov., isolated from coastal seawater.</title>
        <authorList>
            <person name="Feng X."/>
        </authorList>
    </citation>
    <scope>NUCLEOTIDE SEQUENCE [LARGE SCALE GENOMIC DNA]</scope>
    <source>
        <strain evidence="1 2">N1E253</strain>
    </source>
</reference>
<dbReference type="EMBL" id="JACBAZ010000018">
    <property type="protein sequence ID" value="NWK57634.1"/>
    <property type="molecule type" value="Genomic_DNA"/>
</dbReference>
<dbReference type="AlphaFoldDB" id="A0A851GTK8"/>
<name>A0A851GTK8_9BACT</name>
<keyword evidence="2" id="KW-1185">Reference proteome</keyword>
<dbReference type="Proteomes" id="UP000557872">
    <property type="component" value="Unassembled WGS sequence"/>
</dbReference>
<evidence type="ECO:0000313" key="2">
    <source>
        <dbReference type="Proteomes" id="UP000557872"/>
    </source>
</evidence>
<dbReference type="RefSeq" id="WP_178934947.1">
    <property type="nucleotide sequence ID" value="NZ_JACBAZ010000018.1"/>
</dbReference>
<evidence type="ECO:0000313" key="1">
    <source>
        <dbReference type="EMBL" id="NWK57634.1"/>
    </source>
</evidence>